<dbReference type="FunFam" id="3.40.50.20:FF:000006">
    <property type="entry name" value="Phosphoribosylamine--glycine ligase, chloroplastic"/>
    <property type="match status" value="1"/>
</dbReference>
<evidence type="ECO:0000256" key="6">
    <source>
        <dbReference type="ARBA" id="ARBA00023211"/>
    </source>
</evidence>
<dbReference type="GO" id="GO:0005524">
    <property type="term" value="F:ATP binding"/>
    <property type="evidence" value="ECO:0007669"/>
    <property type="project" value="UniProtKB-KW"/>
</dbReference>
<protein>
    <submittedName>
        <fullName evidence="10">GARS_N domain-containing protein</fullName>
    </submittedName>
</protein>
<dbReference type="InterPro" id="IPR016185">
    <property type="entry name" value="PreATP-grasp_dom_sf"/>
</dbReference>
<dbReference type="WBParaSite" id="ASIM_0000296801-mRNA-1">
    <property type="protein sequence ID" value="ASIM_0000296801-mRNA-1"/>
    <property type="gene ID" value="ASIM_0000296801"/>
</dbReference>
<dbReference type="InterPro" id="IPR020562">
    <property type="entry name" value="PRibGlycinamide_synth_N"/>
</dbReference>
<evidence type="ECO:0000313" key="10">
    <source>
        <dbReference type="WBParaSite" id="ASIM_0000296801-mRNA-1"/>
    </source>
</evidence>
<proteinExistence type="predicted"/>
<organism evidence="10">
    <name type="scientific">Anisakis simplex</name>
    <name type="common">Herring worm</name>
    <dbReference type="NCBI Taxonomy" id="6269"/>
    <lineage>
        <taxon>Eukaryota</taxon>
        <taxon>Metazoa</taxon>
        <taxon>Ecdysozoa</taxon>
        <taxon>Nematoda</taxon>
        <taxon>Chromadorea</taxon>
        <taxon>Rhabditida</taxon>
        <taxon>Spirurina</taxon>
        <taxon>Ascaridomorpha</taxon>
        <taxon>Ascaridoidea</taxon>
        <taxon>Anisakidae</taxon>
        <taxon>Anisakis</taxon>
        <taxon>Anisakis simplex complex</taxon>
    </lineage>
</organism>
<dbReference type="SUPFAM" id="SSF52440">
    <property type="entry name" value="PreATP-grasp domain"/>
    <property type="match status" value="1"/>
</dbReference>
<dbReference type="PANTHER" id="PTHR43472:SF1">
    <property type="entry name" value="PHOSPHORIBOSYLAMINE--GLYCINE LIGASE, CHLOROPLASTIC"/>
    <property type="match status" value="1"/>
</dbReference>
<evidence type="ECO:0000256" key="5">
    <source>
        <dbReference type="ARBA" id="ARBA00022840"/>
    </source>
</evidence>
<dbReference type="InterPro" id="IPR000115">
    <property type="entry name" value="PRibGlycinamide_synth"/>
</dbReference>
<accession>A0A0M3J5Y4</accession>
<keyword evidence="5" id="KW-0067">ATP-binding</keyword>
<evidence type="ECO:0000256" key="4">
    <source>
        <dbReference type="ARBA" id="ARBA00022755"/>
    </source>
</evidence>
<evidence type="ECO:0000256" key="3">
    <source>
        <dbReference type="ARBA" id="ARBA00022741"/>
    </source>
</evidence>
<dbReference type="PANTHER" id="PTHR43472">
    <property type="entry name" value="PHOSPHORIBOSYLAMINE--GLYCINE LIGASE"/>
    <property type="match status" value="1"/>
</dbReference>
<keyword evidence="6" id="KW-0464">Manganese</keyword>
<dbReference type="AlphaFoldDB" id="A0A0M3J5Y4"/>
<dbReference type="EMBL" id="UYRR01004017">
    <property type="protein sequence ID" value="VDK20673.1"/>
    <property type="molecule type" value="Genomic_DNA"/>
</dbReference>
<evidence type="ECO:0000313" key="9">
    <source>
        <dbReference type="Proteomes" id="UP000267096"/>
    </source>
</evidence>
<keyword evidence="3" id="KW-0547">Nucleotide-binding</keyword>
<dbReference type="OrthoDB" id="2018833at2759"/>
<gene>
    <name evidence="8" type="ORF">ASIM_LOCUS2817</name>
</gene>
<evidence type="ECO:0000259" key="7">
    <source>
        <dbReference type="Pfam" id="PF02844"/>
    </source>
</evidence>
<keyword evidence="2" id="KW-0479">Metal-binding</keyword>
<keyword evidence="1" id="KW-0436">Ligase</keyword>
<dbReference type="GO" id="GO:0006164">
    <property type="term" value="P:purine nucleotide biosynthetic process"/>
    <property type="evidence" value="ECO:0007669"/>
    <property type="project" value="UniProtKB-KW"/>
</dbReference>
<evidence type="ECO:0000313" key="8">
    <source>
        <dbReference type="EMBL" id="VDK20673.1"/>
    </source>
</evidence>
<reference evidence="10" key="1">
    <citation type="submission" date="2017-02" db="UniProtKB">
        <authorList>
            <consortium name="WormBaseParasite"/>
        </authorList>
    </citation>
    <scope>IDENTIFICATION</scope>
</reference>
<dbReference type="GO" id="GO:0004637">
    <property type="term" value="F:phosphoribosylamine-glycine ligase activity"/>
    <property type="evidence" value="ECO:0007669"/>
    <property type="project" value="InterPro"/>
</dbReference>
<dbReference type="GO" id="GO:0046872">
    <property type="term" value="F:metal ion binding"/>
    <property type="evidence" value="ECO:0007669"/>
    <property type="project" value="UniProtKB-KW"/>
</dbReference>
<keyword evidence="4" id="KW-0658">Purine biosynthesis</keyword>
<dbReference type="Proteomes" id="UP000267096">
    <property type="component" value="Unassembled WGS sequence"/>
</dbReference>
<name>A0A0M3J5Y4_ANISI</name>
<reference evidence="8 9" key="2">
    <citation type="submission" date="2018-11" db="EMBL/GenBank/DDBJ databases">
        <authorList>
            <consortium name="Pathogen Informatics"/>
        </authorList>
    </citation>
    <scope>NUCLEOTIDE SEQUENCE [LARGE SCALE GENOMIC DNA]</scope>
</reference>
<dbReference type="Gene3D" id="3.40.50.20">
    <property type="match status" value="1"/>
</dbReference>
<evidence type="ECO:0000256" key="2">
    <source>
        <dbReference type="ARBA" id="ARBA00022723"/>
    </source>
</evidence>
<evidence type="ECO:0000256" key="1">
    <source>
        <dbReference type="ARBA" id="ARBA00022598"/>
    </source>
</evidence>
<keyword evidence="9" id="KW-1185">Reference proteome</keyword>
<dbReference type="Pfam" id="PF02844">
    <property type="entry name" value="GARS_N"/>
    <property type="match status" value="1"/>
</dbReference>
<feature type="domain" description="Phosphoribosylglycinamide synthetase N-terminal" evidence="7">
    <location>
        <begin position="3"/>
        <end position="99"/>
    </location>
</feature>
<sequence>MANVLVLGSGAREHAIAWKLKRSNQVATVYVYPGNGAPFQKPKGISSNNVHEILSFCKNESINLVVVGPEDLLYGGIVDDLSKHNISCFGPSKIASRLEVLLNSSKMFHTLCDTQCI</sequence>
<dbReference type="GO" id="GO:0009113">
    <property type="term" value="P:purine nucleobase biosynthetic process"/>
    <property type="evidence" value="ECO:0007669"/>
    <property type="project" value="InterPro"/>
</dbReference>